<evidence type="ECO:0000313" key="2">
    <source>
        <dbReference type="Proteomes" id="UP000054988"/>
    </source>
</evidence>
<dbReference type="EMBL" id="LATX01002023">
    <property type="protein sequence ID" value="KTB34879.1"/>
    <property type="molecule type" value="Genomic_DNA"/>
</dbReference>
<reference evidence="1 2" key="1">
    <citation type="submission" date="2015-12" db="EMBL/GenBank/DDBJ databases">
        <title>Draft genome sequence of Moniliophthora roreri, the causal agent of frosty pod rot of cacao.</title>
        <authorList>
            <person name="Aime M.C."/>
            <person name="Diaz-Valderrama J.R."/>
            <person name="Kijpornyongpan T."/>
            <person name="Phillips-Mora W."/>
        </authorList>
    </citation>
    <scope>NUCLEOTIDE SEQUENCE [LARGE SCALE GENOMIC DNA]</scope>
    <source>
        <strain evidence="1 2">MCA 2952</strain>
    </source>
</reference>
<name>A0A0W0FEW8_MONRR</name>
<gene>
    <name evidence="1" type="ORF">WG66_12512</name>
</gene>
<dbReference type="AlphaFoldDB" id="A0A0W0FEW8"/>
<protein>
    <submittedName>
        <fullName evidence="1">Uncharacterized protein</fullName>
    </submittedName>
</protein>
<comment type="caution">
    <text evidence="1">The sequence shown here is derived from an EMBL/GenBank/DDBJ whole genome shotgun (WGS) entry which is preliminary data.</text>
</comment>
<proteinExistence type="predicted"/>
<organism evidence="1 2">
    <name type="scientific">Moniliophthora roreri</name>
    <name type="common">Frosty pod rot fungus</name>
    <name type="synonym">Monilia roreri</name>
    <dbReference type="NCBI Taxonomy" id="221103"/>
    <lineage>
        <taxon>Eukaryota</taxon>
        <taxon>Fungi</taxon>
        <taxon>Dikarya</taxon>
        <taxon>Basidiomycota</taxon>
        <taxon>Agaricomycotina</taxon>
        <taxon>Agaricomycetes</taxon>
        <taxon>Agaricomycetidae</taxon>
        <taxon>Agaricales</taxon>
        <taxon>Marasmiineae</taxon>
        <taxon>Marasmiaceae</taxon>
        <taxon>Moniliophthora</taxon>
    </lineage>
</organism>
<accession>A0A0W0FEW8</accession>
<sequence>MAQLPHIANGVESTDKIVMLQPPSLSLHSSIGVQYDGLAELFNLCDTTKEVIKPIYLFIYLVHVTTISELMAWETGCTHFWSFDKTGQSEILDDKQKEIGLELTASLILP</sequence>
<dbReference type="Proteomes" id="UP000054988">
    <property type="component" value="Unassembled WGS sequence"/>
</dbReference>
<evidence type="ECO:0000313" key="1">
    <source>
        <dbReference type="EMBL" id="KTB34879.1"/>
    </source>
</evidence>